<organism evidence="1 2">
    <name type="scientific">Fusarium oxysporum f. sp. cubense (strain race 1)</name>
    <name type="common">Panama disease fungus</name>
    <dbReference type="NCBI Taxonomy" id="1229664"/>
    <lineage>
        <taxon>Eukaryota</taxon>
        <taxon>Fungi</taxon>
        <taxon>Dikarya</taxon>
        <taxon>Ascomycota</taxon>
        <taxon>Pezizomycotina</taxon>
        <taxon>Sordariomycetes</taxon>
        <taxon>Hypocreomycetidae</taxon>
        <taxon>Hypocreales</taxon>
        <taxon>Nectriaceae</taxon>
        <taxon>Fusarium</taxon>
        <taxon>Fusarium oxysporum species complex</taxon>
    </lineage>
</organism>
<sequence length="325" mass="34751">MEKLLNKVLYGSSSPQGSSSNGSQVFTIRPHPQDDNLLFILPSNAPKESPPLYTIYKRPSSSTLLMHRGPAAPENIIASATMHLSTSRIDVSVFNQPMVIKNSSMTGSWGFHTHMGKFKWKVNQMTGTGFELYDQNGSKVAKYGSAGWTKFGEKEVSVYVQGDEFFVVMVLFSAVVSKELKKIIDEVVGEVAGAVAGAYAWRLGQAKTGLVISMRWFVLTCPRVSDSLSLERKPANAIGSHVDALFKLRINLAGTPPTNVSASTSLITTAPAATVAPLPIVTPGKIVARAPIQQSASIRIGSANDVPCASLLLCISAANKGVVVD</sequence>
<evidence type="ECO:0000313" key="1">
    <source>
        <dbReference type="EMBL" id="ENH74473.1"/>
    </source>
</evidence>
<proteinExistence type="predicted"/>
<dbReference type="HOGENOM" id="CLU_855394_0_0_1"/>
<dbReference type="EMBL" id="KB730034">
    <property type="protein sequence ID" value="ENH74473.1"/>
    <property type="molecule type" value="Genomic_DNA"/>
</dbReference>
<accession>N4UFB5</accession>
<reference evidence="2" key="2">
    <citation type="journal article" date="2014" name="PLoS ONE">
        <title>Genome and Transcriptome Analysis of the Fungal Pathogen Fusarium oxysporum f. sp. cubense Causing Banana Vascular Wilt Disease.</title>
        <authorList>
            <person name="Guo L."/>
            <person name="Han L."/>
            <person name="Yang L."/>
            <person name="Zeng H."/>
            <person name="Fan D."/>
            <person name="Zhu Y."/>
            <person name="Feng Y."/>
            <person name="Wang G."/>
            <person name="Peng C."/>
            <person name="Jiang X."/>
            <person name="Zhou D."/>
            <person name="Ni P."/>
            <person name="Liang C."/>
            <person name="Liu L."/>
            <person name="Wang J."/>
            <person name="Mao C."/>
            <person name="Fang X."/>
            <person name="Peng M."/>
            <person name="Huang J."/>
        </authorList>
    </citation>
    <scope>NUCLEOTIDE SEQUENCE [LARGE SCALE GENOMIC DNA]</scope>
    <source>
        <strain evidence="2">race 1</strain>
    </source>
</reference>
<dbReference type="AlphaFoldDB" id="N4UFB5"/>
<gene>
    <name evidence="1" type="ORF">FOC1_g10009889</name>
</gene>
<protein>
    <submittedName>
        <fullName evidence="1">Uncharacterized protein</fullName>
    </submittedName>
</protein>
<dbReference type="Proteomes" id="UP000016928">
    <property type="component" value="Unassembled WGS sequence"/>
</dbReference>
<evidence type="ECO:0000313" key="2">
    <source>
        <dbReference type="Proteomes" id="UP000016928"/>
    </source>
</evidence>
<reference evidence="2" key="1">
    <citation type="submission" date="2012-09" db="EMBL/GenBank/DDBJ databases">
        <title>Genome sequencing and comparative transcriptomics of race 1 and race 4 of banana pathogen: Fusarium oxysporum f. sp. cubense.</title>
        <authorList>
            <person name="Fang X."/>
            <person name="Huang J."/>
        </authorList>
    </citation>
    <scope>NUCLEOTIDE SEQUENCE [LARGE SCALE GENOMIC DNA]</scope>
    <source>
        <strain evidence="2">race 1</strain>
    </source>
</reference>
<dbReference type="VEuPathDB" id="FungiDB:FOC1_g10009889"/>
<dbReference type="OrthoDB" id="4725912at2759"/>
<name>N4UFB5_FUSC1</name>